<gene>
    <name evidence="1" type="ORF">BU26DRAFT_75171</name>
</gene>
<protein>
    <submittedName>
        <fullName evidence="1">Uncharacterized protein</fullName>
    </submittedName>
</protein>
<proteinExistence type="predicted"/>
<name>A0A6A6I693_9PLEO</name>
<accession>A0A6A6I693</accession>
<evidence type="ECO:0000313" key="1">
    <source>
        <dbReference type="EMBL" id="KAF2245749.1"/>
    </source>
</evidence>
<dbReference type="Proteomes" id="UP000800094">
    <property type="component" value="Unassembled WGS sequence"/>
</dbReference>
<reference evidence="1" key="1">
    <citation type="journal article" date="2020" name="Stud. Mycol.">
        <title>101 Dothideomycetes genomes: a test case for predicting lifestyles and emergence of pathogens.</title>
        <authorList>
            <person name="Haridas S."/>
            <person name="Albert R."/>
            <person name="Binder M."/>
            <person name="Bloem J."/>
            <person name="Labutti K."/>
            <person name="Salamov A."/>
            <person name="Andreopoulos B."/>
            <person name="Baker S."/>
            <person name="Barry K."/>
            <person name="Bills G."/>
            <person name="Bluhm B."/>
            <person name="Cannon C."/>
            <person name="Castanera R."/>
            <person name="Culley D."/>
            <person name="Daum C."/>
            <person name="Ezra D."/>
            <person name="Gonzalez J."/>
            <person name="Henrissat B."/>
            <person name="Kuo A."/>
            <person name="Liang C."/>
            <person name="Lipzen A."/>
            <person name="Lutzoni F."/>
            <person name="Magnuson J."/>
            <person name="Mondo S."/>
            <person name="Nolan M."/>
            <person name="Ohm R."/>
            <person name="Pangilinan J."/>
            <person name="Park H.-J."/>
            <person name="Ramirez L."/>
            <person name="Alfaro M."/>
            <person name="Sun H."/>
            <person name="Tritt A."/>
            <person name="Yoshinaga Y."/>
            <person name="Zwiers L.-H."/>
            <person name="Turgeon B."/>
            <person name="Goodwin S."/>
            <person name="Spatafora J."/>
            <person name="Crous P."/>
            <person name="Grigoriev I."/>
        </authorList>
    </citation>
    <scope>NUCLEOTIDE SEQUENCE</scope>
    <source>
        <strain evidence="1">CBS 122368</strain>
    </source>
</reference>
<organism evidence="1 2">
    <name type="scientific">Trematosphaeria pertusa</name>
    <dbReference type="NCBI Taxonomy" id="390896"/>
    <lineage>
        <taxon>Eukaryota</taxon>
        <taxon>Fungi</taxon>
        <taxon>Dikarya</taxon>
        <taxon>Ascomycota</taxon>
        <taxon>Pezizomycotina</taxon>
        <taxon>Dothideomycetes</taxon>
        <taxon>Pleosporomycetidae</taxon>
        <taxon>Pleosporales</taxon>
        <taxon>Massarineae</taxon>
        <taxon>Trematosphaeriaceae</taxon>
        <taxon>Trematosphaeria</taxon>
    </lineage>
</organism>
<dbReference type="AlphaFoldDB" id="A0A6A6I693"/>
<dbReference type="GeneID" id="54589634"/>
<sequence length="172" mass="19588">MCRQYNGKRPDAECREEICNPETSPLTYSCGHCQRCGGYVAPELEMETPPQQRDFERAPAVKREEVPELAQEQGQCASDCFGKYMMCRTPPLANWGKCKSRYCRLDKCHECRFCHEDIAKREDVSGSEPAVKRVEAPELAQEQGVCACFGPFMNCVRVRAPSHLHISRNIPR</sequence>
<evidence type="ECO:0000313" key="2">
    <source>
        <dbReference type="Proteomes" id="UP000800094"/>
    </source>
</evidence>
<dbReference type="EMBL" id="ML987200">
    <property type="protein sequence ID" value="KAF2245749.1"/>
    <property type="molecule type" value="Genomic_DNA"/>
</dbReference>
<dbReference type="RefSeq" id="XP_033680753.1">
    <property type="nucleotide sequence ID" value="XM_033836304.1"/>
</dbReference>
<keyword evidence="2" id="KW-1185">Reference proteome</keyword>